<dbReference type="PANTHER" id="PTHR44329">
    <property type="entry name" value="SERINE/THREONINE-PROTEIN KINASE TNNI3K-RELATED"/>
    <property type="match status" value="1"/>
</dbReference>
<keyword evidence="3" id="KW-1185">Reference proteome</keyword>
<dbReference type="Gene3D" id="1.10.510.10">
    <property type="entry name" value="Transferase(Phosphotransferase) domain 1"/>
    <property type="match status" value="1"/>
</dbReference>
<gene>
    <name evidence="2" type="ORF">P3T76_008988</name>
</gene>
<dbReference type="InterPro" id="IPR008271">
    <property type="entry name" value="Ser/Thr_kinase_AS"/>
</dbReference>
<dbReference type="PROSITE" id="PS50011">
    <property type="entry name" value="PROTEIN_KINASE_DOM"/>
    <property type="match status" value="1"/>
</dbReference>
<keyword evidence="2" id="KW-0808">Transferase</keyword>
<dbReference type="GO" id="GO:0005524">
    <property type="term" value="F:ATP binding"/>
    <property type="evidence" value="ECO:0007669"/>
    <property type="project" value="InterPro"/>
</dbReference>
<comment type="caution">
    <text evidence="2">The sequence shown here is derived from an EMBL/GenBank/DDBJ whole genome shotgun (WGS) entry which is preliminary data.</text>
</comment>
<dbReference type="Gene3D" id="3.30.200.20">
    <property type="entry name" value="Phosphorylase Kinase, domain 1"/>
    <property type="match status" value="1"/>
</dbReference>
<keyword evidence="2" id="KW-0418">Kinase</keyword>
<dbReference type="Pfam" id="PF00069">
    <property type="entry name" value="Pkinase"/>
    <property type="match status" value="1"/>
</dbReference>
<dbReference type="InterPro" id="IPR051681">
    <property type="entry name" value="Ser/Thr_Kinases-Pseudokinases"/>
</dbReference>
<evidence type="ECO:0000259" key="1">
    <source>
        <dbReference type="PROSITE" id="PS50011"/>
    </source>
</evidence>
<dbReference type="PROSITE" id="PS00108">
    <property type="entry name" value="PROTEIN_KINASE_ST"/>
    <property type="match status" value="1"/>
</dbReference>
<accession>A0AAD9GIR1</accession>
<proteinExistence type="predicted"/>
<feature type="domain" description="Protein kinase" evidence="1">
    <location>
        <begin position="21"/>
        <end position="298"/>
    </location>
</feature>
<sequence length="298" mass="33416">MASRLWNDDQIIAVRIPREKVILQGLLSRGGFGEVYAGTFDNERVAVKVLLSDSRKDIRQVESFLTEAKMMAELDHPRIVRLIGVAWDSLTDLCVVLDFVENGDLRTFLEELHDDDHEHGFDPDKLRIAQHVAHGLTYLHSLETPVLHRDLKSRNILLTANMEAKLTDFGISRESSDKTMTAGIGTSLWMAPEVMIGDKYNEKADVYSLGAVLSELDSHTLPYAAARYDDTGRMLSDTAVLQLVAMAKLQVQFSQYCSREMVDLGMACVATDPNMRPSAFEALYKLQQIAKGYAHQLL</sequence>
<dbReference type="AlphaFoldDB" id="A0AAD9GIR1"/>
<evidence type="ECO:0000313" key="3">
    <source>
        <dbReference type="Proteomes" id="UP001259832"/>
    </source>
</evidence>
<dbReference type="PIRSF" id="PIRSF000654">
    <property type="entry name" value="Integrin-linked_kinase"/>
    <property type="match status" value="1"/>
</dbReference>
<organism evidence="2 3">
    <name type="scientific">Phytophthora citrophthora</name>
    <dbReference type="NCBI Taxonomy" id="4793"/>
    <lineage>
        <taxon>Eukaryota</taxon>
        <taxon>Sar</taxon>
        <taxon>Stramenopiles</taxon>
        <taxon>Oomycota</taxon>
        <taxon>Peronosporomycetes</taxon>
        <taxon>Peronosporales</taxon>
        <taxon>Peronosporaceae</taxon>
        <taxon>Phytophthora</taxon>
    </lineage>
</organism>
<dbReference type="InterPro" id="IPR011009">
    <property type="entry name" value="Kinase-like_dom_sf"/>
</dbReference>
<dbReference type="PANTHER" id="PTHR44329:SF214">
    <property type="entry name" value="PROTEIN KINASE DOMAIN-CONTAINING PROTEIN"/>
    <property type="match status" value="1"/>
</dbReference>
<dbReference type="Proteomes" id="UP001259832">
    <property type="component" value="Unassembled WGS sequence"/>
</dbReference>
<dbReference type="SUPFAM" id="SSF56112">
    <property type="entry name" value="Protein kinase-like (PK-like)"/>
    <property type="match status" value="1"/>
</dbReference>
<reference evidence="2" key="1">
    <citation type="submission" date="2023-08" db="EMBL/GenBank/DDBJ databases">
        <title>Reference Genome Resource for the Citrus Pathogen Phytophthora citrophthora.</title>
        <authorList>
            <person name="Moller H."/>
            <person name="Coetzee B."/>
            <person name="Rose L.J."/>
            <person name="Van Niekerk J.M."/>
        </authorList>
    </citation>
    <scope>NUCLEOTIDE SEQUENCE</scope>
    <source>
        <strain evidence="2">STE-U-9442</strain>
    </source>
</reference>
<dbReference type="GO" id="GO:0004674">
    <property type="term" value="F:protein serine/threonine kinase activity"/>
    <property type="evidence" value="ECO:0007669"/>
    <property type="project" value="TreeGrafter"/>
</dbReference>
<dbReference type="InterPro" id="IPR000719">
    <property type="entry name" value="Prot_kinase_dom"/>
</dbReference>
<evidence type="ECO:0000313" key="2">
    <source>
        <dbReference type="EMBL" id="KAK1938913.1"/>
    </source>
</evidence>
<name>A0AAD9GIR1_9STRA</name>
<dbReference type="EMBL" id="JASMQC010000017">
    <property type="protein sequence ID" value="KAK1938913.1"/>
    <property type="molecule type" value="Genomic_DNA"/>
</dbReference>
<protein>
    <submittedName>
        <fullName evidence="2">Mitogen-activated protein kinase kinase kinase 11</fullName>
    </submittedName>
</protein>
<dbReference type="SMART" id="SM00220">
    <property type="entry name" value="S_TKc"/>
    <property type="match status" value="1"/>
</dbReference>